<comment type="subcellular location">
    <subcellularLocation>
        <location evidence="1">Midbody</location>
    </subcellularLocation>
</comment>
<feature type="region of interest" description="Disordered" evidence="14">
    <location>
        <begin position="225"/>
        <end position="248"/>
    </location>
</feature>
<dbReference type="Gene3D" id="3.30.200.20">
    <property type="entry name" value="Phosphorylase Kinase, domain 1"/>
    <property type="match status" value="1"/>
</dbReference>
<dbReference type="GO" id="GO:0000070">
    <property type="term" value="P:mitotic sister chromatid segregation"/>
    <property type="evidence" value="ECO:0007669"/>
    <property type="project" value="UniProtKB-ARBA"/>
</dbReference>
<dbReference type="GeneID" id="101459014"/>
<reference evidence="16" key="2">
    <citation type="journal article" date="2014" name="BMC Genomics">
        <title>A genomic perspective to assessing quality of mass-reared SIT flies used in Mediterranean fruit fly (Ceratitis capitata) eradication in California.</title>
        <authorList>
            <person name="Calla B."/>
            <person name="Hall B."/>
            <person name="Hou S."/>
            <person name="Geib S.M."/>
        </authorList>
    </citation>
    <scope>NUCLEOTIDE SEQUENCE</scope>
</reference>
<dbReference type="Gene3D" id="1.10.510.10">
    <property type="entry name" value="Transferase(Phosphotransferase) domain 1"/>
    <property type="match status" value="1"/>
</dbReference>
<evidence type="ECO:0000256" key="4">
    <source>
        <dbReference type="ARBA" id="ARBA00022741"/>
    </source>
</evidence>
<feature type="region of interest" description="Disordered" evidence="14">
    <location>
        <begin position="85"/>
        <end position="177"/>
    </location>
</feature>
<feature type="region of interest" description="Disordered" evidence="14">
    <location>
        <begin position="46"/>
        <end position="66"/>
    </location>
</feature>
<dbReference type="KEGG" id="ccat:101459014"/>
<proteinExistence type="evidence at transcript level"/>
<dbReference type="PROSITE" id="PS50011">
    <property type="entry name" value="PROTEIN_KINASE_DOM"/>
    <property type="match status" value="1"/>
</dbReference>
<evidence type="ECO:0000256" key="10">
    <source>
        <dbReference type="PIRSR" id="PIRSR630616-2"/>
    </source>
</evidence>
<evidence type="ECO:0000256" key="7">
    <source>
        <dbReference type="ARBA" id="ARBA00047899"/>
    </source>
</evidence>
<keyword evidence="5 13" id="KW-0418">Kinase</keyword>
<dbReference type="PROSITE" id="PS00108">
    <property type="entry name" value="PROTEIN_KINASE_ST"/>
    <property type="match status" value="1"/>
</dbReference>
<dbReference type="GO" id="GO:0032506">
    <property type="term" value="P:cytokinetic process"/>
    <property type="evidence" value="ECO:0007669"/>
    <property type="project" value="UniProtKB-ARBA"/>
</dbReference>
<feature type="active site" description="Proton acceptor" evidence="9">
    <location>
        <position position="381"/>
    </location>
</feature>
<protein>
    <recommendedName>
        <fullName evidence="13">Aurora kinase</fullName>
        <ecNumber evidence="13">2.7.11.1</ecNumber>
    </recommendedName>
</protein>
<evidence type="ECO:0000313" key="16">
    <source>
        <dbReference type="EMBL" id="JAC06535.1"/>
    </source>
</evidence>
<dbReference type="GO" id="GO:0030496">
    <property type="term" value="C:midbody"/>
    <property type="evidence" value="ECO:0007669"/>
    <property type="project" value="UniProtKB-SubCell"/>
</dbReference>
<dbReference type="AlphaFoldDB" id="W8CEK8"/>
<gene>
    <name evidence="16" type="primary">AURKA</name>
</gene>
<feature type="compositionally biased region" description="Polar residues" evidence="14">
    <location>
        <begin position="159"/>
        <end position="171"/>
    </location>
</feature>
<dbReference type="OrthoDB" id="377346at2759"/>
<name>W8CEK8_CERCA</name>
<dbReference type="EC" id="2.7.11.1" evidence="13"/>
<evidence type="ECO:0000256" key="13">
    <source>
        <dbReference type="RuleBase" id="RU367134"/>
    </source>
</evidence>
<dbReference type="GO" id="GO:0006325">
    <property type="term" value="P:chromatin organization"/>
    <property type="evidence" value="ECO:0007669"/>
    <property type="project" value="UniProtKB-ARBA"/>
</dbReference>
<dbReference type="GO" id="GO:0030261">
    <property type="term" value="P:chromosome condensation"/>
    <property type="evidence" value="ECO:0007669"/>
    <property type="project" value="UniProtKB-ARBA"/>
</dbReference>
<dbReference type="InterPro" id="IPR017441">
    <property type="entry name" value="Protein_kinase_ATP_BS"/>
</dbReference>
<feature type="compositionally biased region" description="Low complexity" evidence="14">
    <location>
        <begin position="125"/>
        <end position="136"/>
    </location>
</feature>
<comment type="catalytic activity">
    <reaction evidence="7 13">
        <text>L-threonyl-[protein] + ATP = O-phospho-L-threonyl-[protein] + ADP + H(+)</text>
        <dbReference type="Rhea" id="RHEA:46608"/>
        <dbReference type="Rhea" id="RHEA-COMP:11060"/>
        <dbReference type="Rhea" id="RHEA-COMP:11605"/>
        <dbReference type="ChEBI" id="CHEBI:15378"/>
        <dbReference type="ChEBI" id="CHEBI:30013"/>
        <dbReference type="ChEBI" id="CHEBI:30616"/>
        <dbReference type="ChEBI" id="CHEBI:61977"/>
        <dbReference type="ChEBI" id="CHEBI:456216"/>
        <dbReference type="EC" id="2.7.11.1"/>
    </reaction>
</comment>
<dbReference type="InterPro" id="IPR008271">
    <property type="entry name" value="Ser/Thr_kinase_AS"/>
</dbReference>
<sequence length="513" mass="57309">MYRKIENTTNCKENHSQAMKPLPAPPQKHQSTRNTLNENMRGVAPIAMPRPMPSIRNSSSTTITGPPASRIIQVATATTISRPQVIHNNPSRPIKAPISTSTTRTVTRPAPKPPSKSLPTMRLDSSSSCAPSTSSSNKNAVDQIRAEKEVPNAKPIASTIGTTKKNPVGQRSTEKEVTNAKVIASSTVTATITTNSQLSAEKEVSNAKETASSTVVAKQVEESVYKSQKSTEESNKADNENTATSNEKKSWSLSNFDIGKPLGRGKFGNVYLAREKESKYVVALKVLFKKQIQESRVEHQVRREIEIQAHLRHPHILRLYGYFHDDARIYLILEYAPKGTLFKELQSQPLKRFTEQKSAVYIGSLASALKYLHERDVIHRDIKPENLLLGHKGDLKIADFGWSVHEPNSLRTTLCGTLDYLPPEMVQGKPHTKNVDLWSLGVLCYELIVGRPPFLATDYDETYKKIIKIDYKLPDYVSRAAAHFMSKLLVLNPQQRLPLDQVFLHPWVAAHNK</sequence>
<dbReference type="GO" id="GO:0004674">
    <property type="term" value="F:protein serine/threonine kinase activity"/>
    <property type="evidence" value="ECO:0007669"/>
    <property type="project" value="UniProtKB-KW"/>
</dbReference>
<keyword evidence="3 13" id="KW-0808">Transferase</keyword>
<feature type="binding site" evidence="10">
    <location>
        <begin position="385"/>
        <end position="386"/>
    </location>
    <ligand>
        <name>ATP</name>
        <dbReference type="ChEBI" id="CHEBI:30616"/>
    </ligand>
</feature>
<evidence type="ECO:0000256" key="6">
    <source>
        <dbReference type="ARBA" id="ARBA00022840"/>
    </source>
</evidence>
<feature type="binding site" evidence="10">
    <location>
        <begin position="334"/>
        <end position="336"/>
    </location>
    <ligand>
        <name>ATP</name>
        <dbReference type="ChEBI" id="CHEBI:30616"/>
    </ligand>
</feature>
<dbReference type="SUPFAM" id="SSF56112">
    <property type="entry name" value="Protein kinase-like (PK-like)"/>
    <property type="match status" value="1"/>
</dbReference>
<dbReference type="InterPro" id="IPR011009">
    <property type="entry name" value="Kinase-like_dom_sf"/>
</dbReference>
<dbReference type="PANTHER" id="PTHR24350">
    <property type="entry name" value="SERINE/THREONINE-PROTEIN KINASE IAL-RELATED"/>
    <property type="match status" value="1"/>
</dbReference>
<feature type="region of interest" description="Disordered" evidence="14">
    <location>
        <begin position="1"/>
        <end position="33"/>
    </location>
</feature>
<evidence type="ECO:0000256" key="12">
    <source>
        <dbReference type="PROSITE-ProRule" id="PRU10141"/>
    </source>
</evidence>
<dbReference type="InterPro" id="IPR000719">
    <property type="entry name" value="Prot_kinase_dom"/>
</dbReference>
<dbReference type="SMART" id="SM00220">
    <property type="entry name" value="S_TKc"/>
    <property type="match status" value="1"/>
</dbReference>
<evidence type="ECO:0000256" key="1">
    <source>
        <dbReference type="ARBA" id="ARBA00004214"/>
    </source>
</evidence>
<dbReference type="FunFam" id="3.30.200.20:FF:000042">
    <property type="entry name" value="Aurora kinase A"/>
    <property type="match status" value="1"/>
</dbReference>
<dbReference type="EMBL" id="GAMC01000021">
    <property type="protein sequence ID" value="JAC06535.1"/>
    <property type="molecule type" value="mRNA"/>
</dbReference>
<dbReference type="FunFam" id="1.10.510.10:FF:000235">
    <property type="entry name" value="Serine/threonine-protein kinase ark1"/>
    <property type="match status" value="1"/>
</dbReference>
<evidence type="ECO:0000256" key="9">
    <source>
        <dbReference type="PIRSR" id="PIRSR630616-1"/>
    </source>
</evidence>
<feature type="compositionally biased region" description="Basic and acidic residues" evidence="14">
    <location>
        <begin position="225"/>
        <end position="239"/>
    </location>
</feature>
<dbReference type="PROSITE" id="PS00107">
    <property type="entry name" value="PROTEIN_KINASE_ATP"/>
    <property type="match status" value="1"/>
</dbReference>
<dbReference type="CDD" id="cd14007">
    <property type="entry name" value="STKc_Aurora"/>
    <property type="match status" value="1"/>
</dbReference>
<evidence type="ECO:0000256" key="2">
    <source>
        <dbReference type="ARBA" id="ARBA00022527"/>
    </source>
</evidence>
<feature type="domain" description="Protein kinase" evidence="15">
    <location>
        <begin position="256"/>
        <end position="508"/>
    </location>
</feature>
<evidence type="ECO:0000256" key="5">
    <source>
        <dbReference type="ARBA" id="ARBA00022777"/>
    </source>
</evidence>
<feature type="compositionally biased region" description="Polar residues" evidence="14">
    <location>
        <begin position="55"/>
        <end position="64"/>
    </location>
</feature>
<feature type="cross-link" description="Glycyl lysine isopeptide (Lys-Gly) (interchain with G-Cter in SUMO2)" evidence="11">
    <location>
        <position position="383"/>
    </location>
</feature>
<dbReference type="GO" id="GO:0005524">
    <property type="term" value="F:ATP binding"/>
    <property type="evidence" value="ECO:0007669"/>
    <property type="project" value="UniProtKB-UniRule"/>
</dbReference>
<dbReference type="InterPro" id="IPR030616">
    <property type="entry name" value="Aur-like"/>
</dbReference>
<organism evidence="16">
    <name type="scientific">Ceratitis capitata</name>
    <name type="common">Mediterranean fruit fly</name>
    <name type="synonym">Tephritis capitata</name>
    <dbReference type="NCBI Taxonomy" id="7213"/>
    <lineage>
        <taxon>Eukaryota</taxon>
        <taxon>Metazoa</taxon>
        <taxon>Ecdysozoa</taxon>
        <taxon>Arthropoda</taxon>
        <taxon>Hexapoda</taxon>
        <taxon>Insecta</taxon>
        <taxon>Pterygota</taxon>
        <taxon>Neoptera</taxon>
        <taxon>Endopterygota</taxon>
        <taxon>Diptera</taxon>
        <taxon>Brachycera</taxon>
        <taxon>Muscomorpha</taxon>
        <taxon>Tephritoidea</taxon>
        <taxon>Tephritidae</taxon>
        <taxon>Ceratitis</taxon>
        <taxon>Ceratitis</taxon>
    </lineage>
</organism>
<evidence type="ECO:0000259" key="15">
    <source>
        <dbReference type="PROSITE" id="PS50011"/>
    </source>
</evidence>
<comment type="similarity">
    <text evidence="13">Belongs to the protein kinase superfamily. Ser/Thr protein kinase family. Aurora subfamily.</text>
</comment>
<evidence type="ECO:0000256" key="14">
    <source>
        <dbReference type="SAM" id="MobiDB-lite"/>
    </source>
</evidence>
<accession>W8CEK8</accession>
<feature type="binding site" evidence="10 12">
    <location>
        <position position="285"/>
    </location>
    <ligand>
        <name>ATP</name>
        <dbReference type="ChEBI" id="CHEBI:30616"/>
    </ligand>
</feature>
<evidence type="ECO:0000256" key="11">
    <source>
        <dbReference type="PIRSR" id="PIRSR630616-3"/>
    </source>
</evidence>
<keyword evidence="2 13" id="KW-0723">Serine/threonine-protein kinase</keyword>
<feature type="binding site" evidence="10">
    <location>
        <position position="399"/>
    </location>
    <ligand>
        <name>ATP</name>
        <dbReference type="ChEBI" id="CHEBI:30616"/>
    </ligand>
</feature>
<keyword evidence="6 10" id="KW-0067">ATP-binding</keyword>
<comment type="catalytic activity">
    <reaction evidence="8 13">
        <text>L-seryl-[protein] + ATP = O-phospho-L-seryl-[protein] + ADP + H(+)</text>
        <dbReference type="Rhea" id="RHEA:17989"/>
        <dbReference type="Rhea" id="RHEA-COMP:9863"/>
        <dbReference type="Rhea" id="RHEA-COMP:11604"/>
        <dbReference type="ChEBI" id="CHEBI:15378"/>
        <dbReference type="ChEBI" id="CHEBI:29999"/>
        <dbReference type="ChEBI" id="CHEBI:30616"/>
        <dbReference type="ChEBI" id="CHEBI:83421"/>
        <dbReference type="ChEBI" id="CHEBI:456216"/>
        <dbReference type="EC" id="2.7.11.1"/>
    </reaction>
</comment>
<feature type="binding site" evidence="10">
    <location>
        <position position="266"/>
    </location>
    <ligand>
        <name>ATP</name>
        <dbReference type="ChEBI" id="CHEBI:30616"/>
    </ligand>
</feature>
<evidence type="ECO:0000256" key="3">
    <source>
        <dbReference type="ARBA" id="ARBA00022679"/>
    </source>
</evidence>
<reference evidence="16" key="1">
    <citation type="submission" date="2013-07" db="EMBL/GenBank/DDBJ databases">
        <authorList>
            <person name="Geib S."/>
        </authorList>
    </citation>
    <scope>NUCLEOTIDE SEQUENCE</scope>
</reference>
<evidence type="ECO:0000256" key="8">
    <source>
        <dbReference type="ARBA" id="ARBA00048679"/>
    </source>
</evidence>
<keyword evidence="4 10" id="KW-0547">Nucleotide-binding</keyword>
<dbReference type="Pfam" id="PF00069">
    <property type="entry name" value="Pkinase"/>
    <property type="match status" value="1"/>
</dbReference>